<dbReference type="GO" id="GO:0003677">
    <property type="term" value="F:DNA binding"/>
    <property type="evidence" value="ECO:0007669"/>
    <property type="project" value="UniProtKB-KW"/>
</dbReference>
<dbReference type="Gene3D" id="1.20.120.530">
    <property type="entry name" value="GntR ligand-binding domain-like"/>
    <property type="match status" value="1"/>
</dbReference>
<evidence type="ECO:0000256" key="3">
    <source>
        <dbReference type="ARBA" id="ARBA00023163"/>
    </source>
</evidence>
<evidence type="ECO:0000256" key="2">
    <source>
        <dbReference type="ARBA" id="ARBA00023125"/>
    </source>
</evidence>
<dbReference type="InterPro" id="IPR000524">
    <property type="entry name" value="Tscrpt_reg_HTH_GntR"/>
</dbReference>
<dbReference type="Pfam" id="PF00392">
    <property type="entry name" value="GntR"/>
    <property type="match status" value="1"/>
</dbReference>
<keyword evidence="3" id="KW-0804">Transcription</keyword>
<dbReference type="EMBL" id="AATQ01000017">
    <property type="protein sequence ID" value="EAU46180.1"/>
    <property type="molecule type" value="Genomic_DNA"/>
</dbReference>
<dbReference type="Gene3D" id="1.10.10.10">
    <property type="entry name" value="Winged helix-like DNA-binding domain superfamily/Winged helix DNA-binding domain"/>
    <property type="match status" value="1"/>
</dbReference>
<feature type="domain" description="HTH gntR-type" evidence="4">
    <location>
        <begin position="19"/>
        <end position="86"/>
    </location>
</feature>
<dbReference type="Pfam" id="PF07729">
    <property type="entry name" value="FCD"/>
    <property type="match status" value="1"/>
</dbReference>
<protein>
    <submittedName>
        <fullName evidence="5">Transcriptional regulatory protein</fullName>
    </submittedName>
</protein>
<dbReference type="InterPro" id="IPR036388">
    <property type="entry name" value="WH-like_DNA-bd_sf"/>
</dbReference>
<keyword evidence="2" id="KW-0238">DNA-binding</keyword>
<dbReference type="SMART" id="SM00345">
    <property type="entry name" value="HTH_GNTR"/>
    <property type="match status" value="1"/>
</dbReference>
<evidence type="ECO:0000259" key="4">
    <source>
        <dbReference type="PROSITE" id="PS50949"/>
    </source>
</evidence>
<dbReference type="SUPFAM" id="SSF48008">
    <property type="entry name" value="GntR ligand-binding domain-like"/>
    <property type="match status" value="1"/>
</dbReference>
<dbReference type="STRING" id="314265.R2601_01743"/>
<dbReference type="RefSeq" id="WP_007801530.1">
    <property type="nucleotide sequence ID" value="NZ_DS022277.1"/>
</dbReference>
<dbReference type="HOGENOM" id="CLU_017584_5_2_5"/>
<dbReference type="InterPro" id="IPR036390">
    <property type="entry name" value="WH_DNA-bd_sf"/>
</dbReference>
<accession>Q0FPN3</accession>
<dbReference type="InterPro" id="IPR008920">
    <property type="entry name" value="TF_FadR/GntR_C"/>
</dbReference>
<dbReference type="SUPFAM" id="SSF46785">
    <property type="entry name" value="Winged helix' DNA-binding domain"/>
    <property type="match status" value="1"/>
</dbReference>
<evidence type="ECO:0000313" key="5">
    <source>
        <dbReference type="EMBL" id="EAU46180.1"/>
    </source>
</evidence>
<dbReference type="Proteomes" id="UP000006230">
    <property type="component" value="Unassembled WGS sequence"/>
</dbReference>
<dbReference type="PROSITE" id="PS50949">
    <property type="entry name" value="HTH_GNTR"/>
    <property type="match status" value="1"/>
</dbReference>
<dbReference type="PANTHER" id="PTHR43537">
    <property type="entry name" value="TRANSCRIPTIONAL REGULATOR, GNTR FAMILY"/>
    <property type="match status" value="1"/>
</dbReference>
<dbReference type="PANTHER" id="PTHR43537:SF45">
    <property type="entry name" value="GNTR FAMILY REGULATORY PROTEIN"/>
    <property type="match status" value="1"/>
</dbReference>
<dbReference type="SMART" id="SM00895">
    <property type="entry name" value="FCD"/>
    <property type="match status" value="1"/>
</dbReference>
<evidence type="ECO:0000313" key="6">
    <source>
        <dbReference type="Proteomes" id="UP000006230"/>
    </source>
</evidence>
<dbReference type="InterPro" id="IPR011711">
    <property type="entry name" value="GntR_C"/>
</dbReference>
<proteinExistence type="predicted"/>
<organism evidence="5 6">
    <name type="scientific">Salipiger bermudensis (strain DSM 26914 / JCM 13377 / KCTC 12554 / HTCC2601)</name>
    <name type="common">Pelagibaca bermudensis</name>
    <dbReference type="NCBI Taxonomy" id="314265"/>
    <lineage>
        <taxon>Bacteria</taxon>
        <taxon>Pseudomonadati</taxon>
        <taxon>Pseudomonadota</taxon>
        <taxon>Alphaproteobacteria</taxon>
        <taxon>Rhodobacterales</taxon>
        <taxon>Roseobacteraceae</taxon>
        <taxon>Salipiger</taxon>
    </lineage>
</organism>
<comment type="caution">
    <text evidence="5">The sequence shown here is derived from an EMBL/GenBank/DDBJ whole genome shotgun (WGS) entry which is preliminary data.</text>
</comment>
<dbReference type="AlphaFoldDB" id="Q0FPN3"/>
<dbReference type="eggNOG" id="COG1802">
    <property type="taxonomic scope" value="Bacteria"/>
</dbReference>
<keyword evidence="1" id="KW-0805">Transcription regulation</keyword>
<gene>
    <name evidence="5" type="ORF">R2601_01743</name>
</gene>
<sequence length="235" mass="26102">MPNDMMTSSQRRRPMIRRASASVALHDSLRERILNLDLAPGQYISRSEIAAEYQVSLTPVRDALIKLEEEGLIHIYPQSKTEVSKIDLSHARETHFLRLSLELEIVSRLAAMGASAPVQPARSSLAQQIAAHDANDLSSFVRLDRAFHHALYEAIGMEALSSVIEARSGHIDRLRKLNLPAPGKSESIVGCHTRILEAIERGDVEAARAVLREHLSGTLAMADEIRERNPDFFVA</sequence>
<keyword evidence="6" id="KW-1185">Reference proteome</keyword>
<evidence type="ECO:0000256" key="1">
    <source>
        <dbReference type="ARBA" id="ARBA00023015"/>
    </source>
</evidence>
<name>Q0FPN3_SALBH</name>
<reference evidence="5 6" key="1">
    <citation type="journal article" date="2010" name="J. Bacteriol.">
        <title>Genome sequences of Pelagibaca bermudensis HTCC2601T and Maritimibacter alkaliphilus HTCC2654T, the type strains of two marine Roseobacter genera.</title>
        <authorList>
            <person name="Thrash J.C."/>
            <person name="Cho J.C."/>
            <person name="Ferriera S."/>
            <person name="Johnson J."/>
            <person name="Vergin K.L."/>
            <person name="Giovannoni S.J."/>
        </authorList>
    </citation>
    <scope>NUCLEOTIDE SEQUENCE [LARGE SCALE GENOMIC DNA]</scope>
    <source>
        <strain evidence="6">DSM 26914 / JCM 13377 / KCTC 12554 / HTCC2601</strain>
    </source>
</reference>
<dbReference type="GO" id="GO:0003700">
    <property type="term" value="F:DNA-binding transcription factor activity"/>
    <property type="evidence" value="ECO:0007669"/>
    <property type="project" value="InterPro"/>
</dbReference>